<organism evidence="1">
    <name type="scientific">Rhizophora mucronata</name>
    <name type="common">Asiatic mangrove</name>
    <dbReference type="NCBI Taxonomy" id="61149"/>
    <lineage>
        <taxon>Eukaryota</taxon>
        <taxon>Viridiplantae</taxon>
        <taxon>Streptophyta</taxon>
        <taxon>Embryophyta</taxon>
        <taxon>Tracheophyta</taxon>
        <taxon>Spermatophyta</taxon>
        <taxon>Magnoliopsida</taxon>
        <taxon>eudicotyledons</taxon>
        <taxon>Gunneridae</taxon>
        <taxon>Pentapetalae</taxon>
        <taxon>rosids</taxon>
        <taxon>fabids</taxon>
        <taxon>Malpighiales</taxon>
        <taxon>Rhizophoraceae</taxon>
        <taxon>Rhizophora</taxon>
    </lineage>
</organism>
<evidence type="ECO:0000313" key="1">
    <source>
        <dbReference type="EMBL" id="MBX10392.1"/>
    </source>
</evidence>
<proteinExistence type="predicted"/>
<accession>A0A2P2KXD0</accession>
<protein>
    <submittedName>
        <fullName evidence="1">Uncharacterized protein</fullName>
    </submittedName>
</protein>
<name>A0A2P2KXD0_RHIMU</name>
<dbReference type="AlphaFoldDB" id="A0A2P2KXD0"/>
<reference evidence="1" key="1">
    <citation type="submission" date="2018-02" db="EMBL/GenBank/DDBJ databases">
        <title>Rhizophora mucronata_Transcriptome.</title>
        <authorList>
            <person name="Meera S.P."/>
            <person name="Sreeshan A."/>
            <person name="Augustine A."/>
        </authorList>
    </citation>
    <scope>NUCLEOTIDE SEQUENCE</scope>
    <source>
        <tissue evidence="1">Leaf</tissue>
    </source>
</reference>
<dbReference type="EMBL" id="GGEC01029908">
    <property type="protein sequence ID" value="MBX10392.1"/>
    <property type="molecule type" value="Transcribed_RNA"/>
</dbReference>
<sequence length="69" mass="8074">MDSASRPSIPAINTLNSFKPGLAYFRKIRKYPTKKKHPTWNFYAFLSKQTNRIADCYLKQGYSMQGRIK</sequence>